<keyword evidence="6" id="KW-1185">Reference proteome</keyword>
<dbReference type="GO" id="GO:0000709">
    <property type="term" value="P:meiotic joint molecule formation"/>
    <property type="evidence" value="ECO:0007669"/>
    <property type="project" value="TreeGrafter"/>
</dbReference>
<reference evidence="6" key="1">
    <citation type="submission" date="2017-12" db="EMBL/GenBank/DDBJ databases">
        <authorList>
            <consortium name="DOE Joint Genome Institute"/>
            <person name="Mondo S.J."/>
            <person name="Kjaerbolling I."/>
            <person name="Vesth T.C."/>
            <person name="Frisvad J.C."/>
            <person name="Nybo J.L."/>
            <person name="Theobald S."/>
            <person name="Kuo A."/>
            <person name="Bowyer P."/>
            <person name="Matsuda Y."/>
            <person name="Lyhne E.K."/>
            <person name="Kogle M.E."/>
            <person name="Clum A."/>
            <person name="Lipzen A."/>
            <person name="Salamov A."/>
            <person name="Ngan C.Y."/>
            <person name="Daum C."/>
            <person name="Chiniquy J."/>
            <person name="Barry K."/>
            <person name="LaButti K."/>
            <person name="Haridas S."/>
            <person name="Simmons B.A."/>
            <person name="Magnuson J.K."/>
            <person name="Mortensen U.H."/>
            <person name="Larsen T.O."/>
            <person name="Grigoriev I.V."/>
            <person name="Baker S.E."/>
            <person name="Andersen M.R."/>
            <person name="Nordberg H.P."/>
            <person name="Cantor M.N."/>
            <person name="Hua S.X."/>
        </authorList>
    </citation>
    <scope>NUCLEOTIDE SEQUENCE [LARGE SCALE GENOMIC DNA]</scope>
    <source>
        <strain evidence="6">IBT 19404</strain>
    </source>
</reference>
<dbReference type="PANTHER" id="PTHR28529:SF2">
    <property type="entry name" value="DNA REPAIR PROTEIN SWI5 HOMOLOG"/>
    <property type="match status" value="1"/>
</dbReference>
<comment type="similarity">
    <text evidence="1">Belongs to the SWI5/SAE3 family.</text>
</comment>
<feature type="compositionally biased region" description="Basic and acidic residues" evidence="4">
    <location>
        <begin position="1"/>
        <end position="10"/>
    </location>
</feature>
<dbReference type="Gene3D" id="1.20.5.170">
    <property type="match status" value="1"/>
</dbReference>
<dbReference type="OrthoDB" id="255837at2759"/>
<gene>
    <name evidence="5" type="ORF">BDW42DRAFT_178287</name>
</gene>
<evidence type="ECO:0000256" key="3">
    <source>
        <dbReference type="ARBA" id="ARBA00023204"/>
    </source>
</evidence>
<evidence type="ECO:0000256" key="4">
    <source>
        <dbReference type="SAM" id="MobiDB-lite"/>
    </source>
</evidence>
<dbReference type="GO" id="GO:0032798">
    <property type="term" value="C:Swi5-Sfr1 complex"/>
    <property type="evidence" value="ECO:0007669"/>
    <property type="project" value="TreeGrafter"/>
</dbReference>
<evidence type="ECO:0000313" key="6">
    <source>
        <dbReference type="Proteomes" id="UP000235023"/>
    </source>
</evidence>
<dbReference type="FunFam" id="1.20.5.170:FF:000056">
    <property type="entry name" value="DNA repair protein SWI5 homolog"/>
    <property type="match status" value="1"/>
</dbReference>
<dbReference type="Proteomes" id="UP000235023">
    <property type="component" value="Unassembled WGS sequence"/>
</dbReference>
<evidence type="ECO:0000313" key="5">
    <source>
        <dbReference type="EMBL" id="PLN76641.1"/>
    </source>
</evidence>
<dbReference type="Pfam" id="PF07061">
    <property type="entry name" value="Swi5"/>
    <property type="match status" value="1"/>
</dbReference>
<dbReference type="GO" id="GO:0010772">
    <property type="term" value="P:meiotic DNA recombinase assembly involved in reciprocal meiotic recombination"/>
    <property type="evidence" value="ECO:0007669"/>
    <property type="project" value="TreeGrafter"/>
</dbReference>
<proteinExistence type="inferred from homology"/>
<name>A0A2J5HID4_9EURO</name>
<organism evidence="5 6">
    <name type="scientific">Aspergillus taichungensis</name>
    <dbReference type="NCBI Taxonomy" id="482145"/>
    <lineage>
        <taxon>Eukaryota</taxon>
        <taxon>Fungi</taxon>
        <taxon>Dikarya</taxon>
        <taxon>Ascomycota</taxon>
        <taxon>Pezizomycotina</taxon>
        <taxon>Eurotiomycetes</taxon>
        <taxon>Eurotiomycetidae</taxon>
        <taxon>Eurotiales</taxon>
        <taxon>Aspergillaceae</taxon>
        <taxon>Aspergillus</taxon>
        <taxon>Aspergillus subgen. Circumdati</taxon>
    </lineage>
</organism>
<keyword evidence="3" id="KW-0234">DNA repair</keyword>
<evidence type="ECO:0000256" key="2">
    <source>
        <dbReference type="ARBA" id="ARBA00022763"/>
    </source>
</evidence>
<keyword evidence="2" id="KW-0227">DNA damage</keyword>
<dbReference type="AlphaFoldDB" id="A0A2J5HID4"/>
<accession>A0A2J5HID4</accession>
<dbReference type="PANTHER" id="PTHR28529">
    <property type="entry name" value="DNA REPAIR PROTEIN SWI5 HOMOLOG"/>
    <property type="match status" value="1"/>
</dbReference>
<dbReference type="GO" id="GO:0034974">
    <property type="term" value="C:Swi5-Swi2 complex"/>
    <property type="evidence" value="ECO:0007669"/>
    <property type="project" value="TreeGrafter"/>
</dbReference>
<feature type="region of interest" description="Disordered" evidence="4">
    <location>
        <begin position="1"/>
        <end position="39"/>
    </location>
</feature>
<evidence type="ECO:0000256" key="1">
    <source>
        <dbReference type="ARBA" id="ARBA00008060"/>
    </source>
</evidence>
<dbReference type="InterPro" id="IPR010760">
    <property type="entry name" value="DNA-repair_Swi5"/>
</dbReference>
<sequence length="122" mass="13485">MSSETNKHDLSSPPKSLPPDQDKPSSLTLTPEQQAQREKKLTTLHTSIATLSSQTAQLEAQLAETKSQLKNDPSATVQRHIRLLHDYNEIKDIAQGLMGLLADARGERQIDVQRAFGVGDRD</sequence>
<protein>
    <submittedName>
        <fullName evidence="5">Swi5-domain-containing protein</fullName>
    </submittedName>
</protein>
<dbReference type="EMBL" id="KZ559613">
    <property type="protein sequence ID" value="PLN76641.1"/>
    <property type="molecule type" value="Genomic_DNA"/>
</dbReference>